<proteinExistence type="predicted"/>
<keyword evidence="3" id="KW-0106">Calcium</keyword>
<dbReference type="InterPro" id="IPR028846">
    <property type="entry name" value="Recoverin"/>
</dbReference>
<dbReference type="PROSITE" id="PS00018">
    <property type="entry name" value="EF_HAND_1"/>
    <property type="match status" value="1"/>
</dbReference>
<dbReference type="Proteomes" id="UP000271087">
    <property type="component" value="Unassembled WGS sequence"/>
</dbReference>
<dbReference type="PROSITE" id="PS50222">
    <property type="entry name" value="EF_HAND_2"/>
    <property type="match status" value="1"/>
</dbReference>
<gene>
    <name evidence="5" type="ORF">NOO_LOCUS9756</name>
</gene>
<accession>A0A182ENQ3</accession>
<organism evidence="7">
    <name type="scientific">Onchocerca ochengi</name>
    <name type="common">Filarial nematode worm</name>
    <dbReference type="NCBI Taxonomy" id="42157"/>
    <lineage>
        <taxon>Eukaryota</taxon>
        <taxon>Metazoa</taxon>
        <taxon>Ecdysozoa</taxon>
        <taxon>Nematoda</taxon>
        <taxon>Chromadorea</taxon>
        <taxon>Rhabditida</taxon>
        <taxon>Spirurina</taxon>
        <taxon>Spiruromorpha</taxon>
        <taxon>Filarioidea</taxon>
        <taxon>Onchocercidae</taxon>
        <taxon>Onchocerca</taxon>
    </lineage>
</organism>
<dbReference type="PANTHER" id="PTHR23055:SF111">
    <property type="entry name" value="EF-HAND DOMAIN-CONTAINING PROTEIN"/>
    <property type="match status" value="1"/>
</dbReference>
<evidence type="ECO:0000256" key="1">
    <source>
        <dbReference type="ARBA" id="ARBA00022723"/>
    </source>
</evidence>
<dbReference type="OrthoDB" id="5815468at2759"/>
<dbReference type="Gene3D" id="1.10.238.10">
    <property type="entry name" value="EF-hand"/>
    <property type="match status" value="2"/>
</dbReference>
<dbReference type="EMBL" id="UYRW01004998">
    <property type="protein sequence ID" value="VDM93399.1"/>
    <property type="molecule type" value="Genomic_DNA"/>
</dbReference>
<dbReference type="InterPro" id="IPR002048">
    <property type="entry name" value="EF_hand_dom"/>
</dbReference>
<evidence type="ECO:0000313" key="7">
    <source>
        <dbReference type="WBParaSite" id="nOo.2.0.1.t09756-RA"/>
    </source>
</evidence>
<reference evidence="7" key="1">
    <citation type="submission" date="2016-06" db="UniProtKB">
        <authorList>
            <consortium name="WormBaseParasite"/>
        </authorList>
    </citation>
    <scope>IDENTIFICATION</scope>
</reference>
<reference evidence="5 6" key="2">
    <citation type="submission" date="2018-08" db="EMBL/GenBank/DDBJ databases">
        <authorList>
            <person name="Laetsch R D."/>
            <person name="Stevens L."/>
            <person name="Kumar S."/>
            <person name="Blaxter L. M."/>
        </authorList>
    </citation>
    <scope>NUCLEOTIDE SEQUENCE [LARGE SCALE GENOMIC DNA]</scope>
</reference>
<keyword evidence="1" id="KW-0479">Metal-binding</keyword>
<evidence type="ECO:0000259" key="4">
    <source>
        <dbReference type="PROSITE" id="PS50222"/>
    </source>
</evidence>
<dbReference type="AlphaFoldDB" id="A0A182ENQ3"/>
<keyword evidence="6" id="KW-1185">Reference proteome</keyword>
<dbReference type="InterPro" id="IPR018247">
    <property type="entry name" value="EF_Hand_1_Ca_BS"/>
</dbReference>
<evidence type="ECO:0000256" key="3">
    <source>
        <dbReference type="ARBA" id="ARBA00022837"/>
    </source>
</evidence>
<dbReference type="GO" id="GO:0005509">
    <property type="term" value="F:calcium ion binding"/>
    <property type="evidence" value="ECO:0007669"/>
    <property type="project" value="InterPro"/>
</dbReference>
<dbReference type="PANTHER" id="PTHR23055">
    <property type="entry name" value="CALCIUM BINDING PROTEINS"/>
    <property type="match status" value="1"/>
</dbReference>
<name>A0A182ENQ3_ONCOC</name>
<dbReference type="InterPro" id="IPR011992">
    <property type="entry name" value="EF-hand-dom_pair"/>
</dbReference>
<dbReference type="STRING" id="42157.A0A182ENQ3"/>
<evidence type="ECO:0000313" key="6">
    <source>
        <dbReference type="Proteomes" id="UP000271087"/>
    </source>
</evidence>
<dbReference type="WBParaSite" id="nOo.2.0.1.t09756-RA">
    <property type="protein sequence ID" value="nOo.2.0.1.t09756-RA"/>
    <property type="gene ID" value="nOo.2.0.1.g09756"/>
</dbReference>
<evidence type="ECO:0000313" key="5">
    <source>
        <dbReference type="EMBL" id="VDM93399.1"/>
    </source>
</evidence>
<feature type="domain" description="EF-hand" evidence="4">
    <location>
        <begin position="255"/>
        <end position="283"/>
    </location>
</feature>
<protein>
    <submittedName>
        <fullName evidence="7">EF-hand domain-containing protein</fullName>
    </submittedName>
</protein>
<evidence type="ECO:0000256" key="2">
    <source>
        <dbReference type="ARBA" id="ARBA00022737"/>
    </source>
</evidence>
<keyword evidence="2" id="KW-0677">Repeat</keyword>
<dbReference type="SUPFAM" id="SSF47473">
    <property type="entry name" value="EF-hand"/>
    <property type="match status" value="1"/>
</dbReference>
<sequence length="295" mass="34512">MYARNVLERIGSANEMKSELYHENCLLQPSALEKNDKLKRTFGDEPSCLPSNRLYVEIEIEDFLSNPFNTQPPSLSELIRKTDFNKEWIMFMYRNFKQICSNGRMALQQWRRIFQLMFPKSANSEFADRVFQAIAGDKTREHITFEELILFLHRMSECYCTYASTSSQISSAHYSRIAKFVFLLMGPNDQEQINSDSFKDYAEAVYSLNIRSEPYNSHELFSQMHISDDNDHDDLSSTPSISLQFPPNFSHYTSQCFNNMDIDNDGFITVEDVKRMLKSECDQIRLFKEAHLLHS</sequence>